<sequence length="82" mass="9357">MALCIRSGTRISRGSKLIAYERKLNALLIHVKLICSCWLSTIGRNRWFFQKFDKIPALAFDEMVSHLYNKKTGILNASSVLV</sequence>
<evidence type="ECO:0000313" key="2">
    <source>
        <dbReference type="Proteomes" id="UP000054632"/>
    </source>
</evidence>
<dbReference type="AlphaFoldDB" id="A0A0V1DUB3"/>
<comment type="caution">
    <text evidence="1">The sequence shown here is derived from an EMBL/GenBank/DDBJ whole genome shotgun (WGS) entry which is preliminary data.</text>
</comment>
<accession>A0A0V1DUB3</accession>
<dbReference type="Proteomes" id="UP000054632">
    <property type="component" value="Unassembled WGS sequence"/>
</dbReference>
<protein>
    <submittedName>
        <fullName evidence="1">Uncharacterized protein</fullName>
    </submittedName>
</protein>
<reference evidence="1 2" key="1">
    <citation type="submission" date="2015-01" db="EMBL/GenBank/DDBJ databases">
        <title>Evolution of Trichinella species and genotypes.</title>
        <authorList>
            <person name="Korhonen P.K."/>
            <person name="Edoardo P."/>
            <person name="Giuseppe L.R."/>
            <person name="Gasser R.B."/>
        </authorList>
    </citation>
    <scope>NUCLEOTIDE SEQUENCE [LARGE SCALE GENOMIC DNA]</scope>
    <source>
        <strain evidence="1">ISS13</strain>
    </source>
</reference>
<evidence type="ECO:0000313" key="1">
    <source>
        <dbReference type="EMBL" id="KRY64904.1"/>
    </source>
</evidence>
<name>A0A0V1DUB3_TRIPS</name>
<proteinExistence type="predicted"/>
<dbReference type="EMBL" id="JYDR01000255">
    <property type="protein sequence ID" value="KRY64904.1"/>
    <property type="molecule type" value="Genomic_DNA"/>
</dbReference>
<gene>
    <name evidence="1" type="ORF">T4A_4927</name>
</gene>
<organism evidence="1 2">
    <name type="scientific">Trichinella pseudospiralis</name>
    <name type="common">Parasitic roundworm</name>
    <dbReference type="NCBI Taxonomy" id="6337"/>
    <lineage>
        <taxon>Eukaryota</taxon>
        <taxon>Metazoa</taxon>
        <taxon>Ecdysozoa</taxon>
        <taxon>Nematoda</taxon>
        <taxon>Enoplea</taxon>
        <taxon>Dorylaimia</taxon>
        <taxon>Trichinellida</taxon>
        <taxon>Trichinellidae</taxon>
        <taxon>Trichinella</taxon>
    </lineage>
</organism>